<keyword evidence="3" id="KW-1185">Reference proteome</keyword>
<evidence type="ECO:0000256" key="1">
    <source>
        <dbReference type="ARBA" id="ARBA00022737"/>
    </source>
</evidence>
<dbReference type="AlphaFoldDB" id="A0AAD8Y2M8"/>
<accession>A0AAD8Y2M8</accession>
<dbReference type="PANTHER" id="PTHR47942:SF63">
    <property type="entry name" value="PENTATRICOPEPTIDE REPEAT-CONTAINING PROTEIN"/>
    <property type="match status" value="1"/>
</dbReference>
<dbReference type="EMBL" id="JATAAI010000022">
    <property type="protein sequence ID" value="KAK1738063.1"/>
    <property type="molecule type" value="Genomic_DNA"/>
</dbReference>
<organism evidence="2 3">
    <name type="scientific">Skeletonema marinoi</name>
    <dbReference type="NCBI Taxonomy" id="267567"/>
    <lineage>
        <taxon>Eukaryota</taxon>
        <taxon>Sar</taxon>
        <taxon>Stramenopiles</taxon>
        <taxon>Ochrophyta</taxon>
        <taxon>Bacillariophyta</taxon>
        <taxon>Coscinodiscophyceae</taxon>
        <taxon>Thalassiosirophycidae</taxon>
        <taxon>Thalassiosirales</taxon>
        <taxon>Skeletonemataceae</taxon>
        <taxon>Skeletonema</taxon>
        <taxon>Skeletonema marinoi-dohrnii complex</taxon>
    </lineage>
</organism>
<dbReference type="Gene3D" id="1.25.40.10">
    <property type="entry name" value="Tetratricopeptide repeat domain"/>
    <property type="match status" value="2"/>
</dbReference>
<reference evidence="2" key="1">
    <citation type="submission" date="2023-06" db="EMBL/GenBank/DDBJ databases">
        <title>Survivors Of The Sea: Transcriptome response of Skeletonema marinoi to long-term dormancy.</title>
        <authorList>
            <person name="Pinder M.I.M."/>
            <person name="Kourtchenko O."/>
            <person name="Robertson E.K."/>
            <person name="Larsson T."/>
            <person name="Maumus F."/>
            <person name="Osuna-Cruz C.M."/>
            <person name="Vancaester E."/>
            <person name="Stenow R."/>
            <person name="Vandepoele K."/>
            <person name="Ploug H."/>
            <person name="Bruchert V."/>
            <person name="Godhe A."/>
            <person name="Topel M."/>
        </authorList>
    </citation>
    <scope>NUCLEOTIDE SEQUENCE</scope>
    <source>
        <strain evidence="2">R05AC</strain>
    </source>
</reference>
<dbReference type="InterPro" id="IPR002885">
    <property type="entry name" value="PPR_rpt"/>
</dbReference>
<dbReference type="Proteomes" id="UP001224775">
    <property type="component" value="Unassembled WGS sequence"/>
</dbReference>
<keyword evidence="1" id="KW-0677">Repeat</keyword>
<sequence>MDFEFRTKNPYYPPSEFMTSITYEAAERATSLLMHLTNQENGKNIPPSLEVSAHKLVMNAWSNVFHWSSGDRCEEILDVYGLKFGGDMNYMPSMDDYKTVMRAHLKSCSSRYNTDGSAAAATGAAASPGEKALEMMNLLNNVYTAGDLFLKPDVELYSHTIAVVRNTLLDWQLRRQFRKSDVELEKQLSLELLSVLEQMEESMAEEAEVEEKDAKVQSSLDKWRSMIRAYSDAIAVVSRVPLSASIRSSEQMLETLEQFVSSNADAILASTGGEDESDSTILDEIQRCIEGAYSSQISSQLIVADFNTALANASASEQTFLRLKERSDGASTNESKLFPAPTPDHVQGLIRAHVECLRGKYFLPDFNSALGKLEELPHLKAQRLLKELEVEQAGRPIDGSLYSDISWACTQILHWPSIYKGNKYASTTMSAKALLKHTMHQYSQGSIDFSWVGTATKMYNNLFSIHSQMARNSRNSKEKQASMEQCLELLDDMLYWHKESGGTIAKPDSHTLGLILKTIFNSGLPSSFDCAQTTLQRLAGLGVKAKQGDYLILMKNAKDPTKVEEILNRVKANYDRDQSEKPNTSLYSECISAYARSRHQNSVPKVMHLFDELDQLYKSTGDLDFRPDSKLYGATIDAISKTKSQGNKAIRQATMLLDRMEKDFDSGLIDVAPNRYAYTSILSAISQARLPDGHVIAEDLLLRMNYRSRQINDEDILPDVVAYTALLQALSRSKSPTKTDKANKWFAEMETRYAEGNSDMKPNKITYNALINCWRMSGRRDAGEQAQKVLELVEQRYQEGDYEIKPDAMMYSSVIDAWSRGQSTDKVERAWDLYSRMKDQYANGNIDMCPNDIIVSNHCYSSMTHWNRAHLTNICLQISTLIKCCGFAQGGEQAKTEGLKVLLRCFSDVTASKHIGQSPSTFYILLTSLSRLVGDDAKRRPMSASIFQACVKAGQLNAAVLNALSECQPELYVKLPFVVNGTFRIEDIPSEWSKNLPHDNRGNRRDARKK</sequence>
<dbReference type="InterPro" id="IPR051222">
    <property type="entry name" value="PPR/CCM1_RNA-binding"/>
</dbReference>
<name>A0AAD8Y2M8_9STRA</name>
<dbReference type="Pfam" id="PF13812">
    <property type="entry name" value="PPR_3"/>
    <property type="match status" value="1"/>
</dbReference>
<protein>
    <submittedName>
        <fullName evidence="2">Pentatricopeptide repeat-containing protein</fullName>
    </submittedName>
</protein>
<proteinExistence type="predicted"/>
<dbReference type="PANTHER" id="PTHR47942">
    <property type="entry name" value="TETRATRICOPEPTIDE REPEAT (TPR)-LIKE SUPERFAMILY PROTEIN-RELATED"/>
    <property type="match status" value="1"/>
</dbReference>
<gene>
    <name evidence="2" type="ORF">QTG54_011357</name>
</gene>
<comment type="caution">
    <text evidence="2">The sequence shown here is derived from an EMBL/GenBank/DDBJ whole genome shotgun (WGS) entry which is preliminary data.</text>
</comment>
<dbReference type="InterPro" id="IPR011990">
    <property type="entry name" value="TPR-like_helical_dom_sf"/>
</dbReference>
<evidence type="ECO:0000313" key="2">
    <source>
        <dbReference type="EMBL" id="KAK1738063.1"/>
    </source>
</evidence>
<evidence type="ECO:0000313" key="3">
    <source>
        <dbReference type="Proteomes" id="UP001224775"/>
    </source>
</evidence>